<gene>
    <name evidence="1" type="ORF">K444DRAFT_136320</name>
</gene>
<keyword evidence="2" id="KW-1185">Reference proteome</keyword>
<proteinExistence type="predicted"/>
<evidence type="ECO:0000313" key="2">
    <source>
        <dbReference type="Proteomes" id="UP000235371"/>
    </source>
</evidence>
<reference evidence="1 2" key="1">
    <citation type="submission" date="2016-04" db="EMBL/GenBank/DDBJ databases">
        <title>A degradative enzymes factory behind the ericoid mycorrhizal symbiosis.</title>
        <authorList>
            <consortium name="DOE Joint Genome Institute"/>
            <person name="Martino E."/>
            <person name="Morin E."/>
            <person name="Grelet G."/>
            <person name="Kuo A."/>
            <person name="Kohler A."/>
            <person name="Daghino S."/>
            <person name="Barry K."/>
            <person name="Choi C."/>
            <person name="Cichocki N."/>
            <person name="Clum A."/>
            <person name="Copeland A."/>
            <person name="Hainaut M."/>
            <person name="Haridas S."/>
            <person name="Labutti K."/>
            <person name="Lindquist E."/>
            <person name="Lipzen A."/>
            <person name="Khouja H.-R."/>
            <person name="Murat C."/>
            <person name="Ohm R."/>
            <person name="Olson A."/>
            <person name="Spatafora J."/>
            <person name="Veneault-Fourrey C."/>
            <person name="Henrissat B."/>
            <person name="Grigoriev I."/>
            <person name="Martin F."/>
            <person name="Perotto S."/>
        </authorList>
    </citation>
    <scope>NUCLEOTIDE SEQUENCE [LARGE SCALE GENOMIC DNA]</scope>
    <source>
        <strain evidence="1 2">E</strain>
    </source>
</reference>
<protein>
    <submittedName>
        <fullName evidence="1">Uncharacterized protein</fullName>
    </submittedName>
</protein>
<evidence type="ECO:0000313" key="1">
    <source>
        <dbReference type="EMBL" id="PMD54139.1"/>
    </source>
</evidence>
<name>A0A2J6STQ6_9HELO</name>
<dbReference type="InParanoid" id="A0A2J6STQ6"/>
<dbReference type="GeneID" id="36578594"/>
<dbReference type="EMBL" id="KZ613866">
    <property type="protein sequence ID" value="PMD54139.1"/>
    <property type="molecule type" value="Genomic_DNA"/>
</dbReference>
<dbReference type="Proteomes" id="UP000235371">
    <property type="component" value="Unassembled WGS sequence"/>
</dbReference>
<dbReference type="AlphaFoldDB" id="A0A2J6STQ6"/>
<sequence length="103" mass="11360">MVTPARRRSTVLHRRGHSKSRQLPLLYAVCSLSLNTRRTRRPVSLISSFSCSLIGLLCHEVFASQSALGKEEVISESTLRSLSSFAAPGIVCCGDWQCLFFSS</sequence>
<dbReference type="RefSeq" id="XP_024731043.1">
    <property type="nucleotide sequence ID" value="XM_024870512.1"/>
</dbReference>
<organism evidence="1 2">
    <name type="scientific">Hyaloscypha bicolor E</name>
    <dbReference type="NCBI Taxonomy" id="1095630"/>
    <lineage>
        <taxon>Eukaryota</taxon>
        <taxon>Fungi</taxon>
        <taxon>Dikarya</taxon>
        <taxon>Ascomycota</taxon>
        <taxon>Pezizomycotina</taxon>
        <taxon>Leotiomycetes</taxon>
        <taxon>Helotiales</taxon>
        <taxon>Hyaloscyphaceae</taxon>
        <taxon>Hyaloscypha</taxon>
        <taxon>Hyaloscypha bicolor</taxon>
    </lineage>
</organism>
<accession>A0A2J6STQ6</accession>